<name>A0A401FZ53_9BACT</name>
<dbReference type="PROSITE" id="PS51257">
    <property type="entry name" value="PROKAR_LIPOPROTEIN"/>
    <property type="match status" value="1"/>
</dbReference>
<reference evidence="2" key="1">
    <citation type="submission" date="2017-11" db="EMBL/GenBank/DDBJ databases">
        <authorList>
            <person name="Watanabe M."/>
            <person name="Kojima H."/>
        </authorList>
    </citation>
    <scope>NUCLEOTIDE SEQUENCE [LARGE SCALE GENOMIC DNA]</scope>
    <source>
        <strain evidence="2">Tokyo 01</strain>
    </source>
</reference>
<proteinExistence type="predicted"/>
<evidence type="ECO:0008006" key="3">
    <source>
        <dbReference type="Google" id="ProtNLM"/>
    </source>
</evidence>
<dbReference type="AlphaFoldDB" id="A0A401FZ53"/>
<accession>A0A401FZ53</accession>
<sequence>MNAKFEMIFRRMFCFFIILSAAGCTTTVRGRVVDAETGEPVEGAVYAIHWYQLRGCCLGIRFGDGSGKEVLEVADGFTDADGYFEVPKYAHTLIMPPIFRMGVYKKGYVFWDDEEIIKWDKVDERNAGKAKWEDVYFPRKWEIRDGMVIRLKPWKDSYSRYTHAASVCFFSGRSGVNSRLFEKAVESECDFSFNRKNKKNYMDHIKKMKEQKGDR</sequence>
<organism evidence="1 2">
    <name type="scientific">Desulfonema ishimotonii</name>
    <dbReference type="NCBI Taxonomy" id="45657"/>
    <lineage>
        <taxon>Bacteria</taxon>
        <taxon>Pseudomonadati</taxon>
        <taxon>Thermodesulfobacteriota</taxon>
        <taxon>Desulfobacteria</taxon>
        <taxon>Desulfobacterales</taxon>
        <taxon>Desulfococcaceae</taxon>
        <taxon>Desulfonema</taxon>
    </lineage>
</organism>
<dbReference type="EMBL" id="BEXT01000001">
    <property type="protein sequence ID" value="GBC62272.1"/>
    <property type="molecule type" value="Genomic_DNA"/>
</dbReference>
<evidence type="ECO:0000313" key="2">
    <source>
        <dbReference type="Proteomes" id="UP000288096"/>
    </source>
</evidence>
<protein>
    <recommendedName>
        <fullName evidence="3">Carboxypeptidase regulatory-like domain-containing protein</fullName>
    </recommendedName>
</protein>
<dbReference type="Proteomes" id="UP000288096">
    <property type="component" value="Unassembled WGS sequence"/>
</dbReference>
<reference evidence="2" key="2">
    <citation type="submission" date="2019-01" db="EMBL/GenBank/DDBJ databases">
        <title>Genome sequence of Desulfonema ishimotonii strain Tokyo 01.</title>
        <authorList>
            <person name="Fukui M."/>
        </authorList>
    </citation>
    <scope>NUCLEOTIDE SEQUENCE [LARGE SCALE GENOMIC DNA]</scope>
    <source>
        <strain evidence="2">Tokyo 01</strain>
    </source>
</reference>
<comment type="caution">
    <text evidence="1">The sequence shown here is derived from an EMBL/GenBank/DDBJ whole genome shotgun (WGS) entry which is preliminary data.</text>
</comment>
<gene>
    <name evidence="1" type="ORF">DENIS_3241</name>
</gene>
<keyword evidence="2" id="KW-1185">Reference proteome</keyword>
<evidence type="ECO:0000313" key="1">
    <source>
        <dbReference type="EMBL" id="GBC62272.1"/>
    </source>
</evidence>